<evidence type="ECO:0000313" key="2">
    <source>
        <dbReference type="EMBL" id="SEV88647.1"/>
    </source>
</evidence>
<keyword evidence="3" id="KW-1185">Reference proteome</keyword>
<dbReference type="PANTHER" id="PTHR34980:SF2">
    <property type="entry name" value="INNER MEMBRANE PROTEIN YHAH-RELATED"/>
    <property type="match status" value="1"/>
</dbReference>
<dbReference type="Proteomes" id="UP000199167">
    <property type="component" value="Unassembled WGS sequence"/>
</dbReference>
<feature type="transmembrane region" description="Helical" evidence="1">
    <location>
        <begin position="67"/>
        <end position="92"/>
    </location>
</feature>
<gene>
    <name evidence="2" type="ORF">SAMN04488515_0065</name>
</gene>
<evidence type="ECO:0000313" key="3">
    <source>
        <dbReference type="Proteomes" id="UP000199167"/>
    </source>
</evidence>
<evidence type="ECO:0000256" key="1">
    <source>
        <dbReference type="SAM" id="Phobius"/>
    </source>
</evidence>
<dbReference type="InterPro" id="IPR008523">
    <property type="entry name" value="DUF805"/>
</dbReference>
<dbReference type="AlphaFoldDB" id="A0A1I0ML83"/>
<dbReference type="OrthoDB" id="9812349at2"/>
<dbReference type="PANTHER" id="PTHR34980">
    <property type="entry name" value="INNER MEMBRANE PROTEIN-RELATED-RELATED"/>
    <property type="match status" value="1"/>
</dbReference>
<dbReference type="GO" id="GO:0005886">
    <property type="term" value="C:plasma membrane"/>
    <property type="evidence" value="ECO:0007669"/>
    <property type="project" value="TreeGrafter"/>
</dbReference>
<keyword evidence="1" id="KW-0812">Transmembrane</keyword>
<feature type="transmembrane region" description="Helical" evidence="1">
    <location>
        <begin position="27"/>
        <end position="47"/>
    </location>
</feature>
<protein>
    <submittedName>
        <fullName evidence="2">Uncharacterized membrane protein YhaH, DUF805 family</fullName>
    </submittedName>
</protein>
<accession>A0A1I0ML83</accession>
<keyword evidence="1" id="KW-0472">Membrane</keyword>
<name>A0A1I0ML83_9RHOB</name>
<keyword evidence="1" id="KW-1133">Transmembrane helix</keyword>
<organism evidence="2 3">
    <name type="scientific">Cognatiyoonia koreensis</name>
    <dbReference type="NCBI Taxonomy" id="364200"/>
    <lineage>
        <taxon>Bacteria</taxon>
        <taxon>Pseudomonadati</taxon>
        <taxon>Pseudomonadota</taxon>
        <taxon>Alphaproteobacteria</taxon>
        <taxon>Rhodobacterales</taxon>
        <taxon>Paracoccaceae</taxon>
        <taxon>Cognatiyoonia</taxon>
    </lineage>
</organism>
<reference evidence="2 3" key="1">
    <citation type="submission" date="2016-10" db="EMBL/GenBank/DDBJ databases">
        <authorList>
            <person name="de Groot N.N."/>
        </authorList>
    </citation>
    <scope>NUCLEOTIDE SEQUENCE [LARGE SCALE GENOMIC DNA]</scope>
    <source>
        <strain evidence="2 3">DSM 17925</strain>
    </source>
</reference>
<proteinExistence type="predicted"/>
<feature type="transmembrane region" description="Helical" evidence="1">
    <location>
        <begin position="104"/>
        <end position="131"/>
    </location>
</feature>
<sequence length="154" mass="16713">MTFSESIRTCLREKYATFSGRAPRSEYWWFQLFYLLIVLGLVLLMALTGGLSGAFDQNGELAPGAAASLGIFGIIFLIVMLGMILPLISVTVRRFHDYNLSGWWYLGGIIAGLIPFVGFLASIAILVITILKGTDGPNNFGPDPLGSSDADVFN</sequence>
<dbReference type="EMBL" id="FOIZ01000001">
    <property type="protein sequence ID" value="SEV88647.1"/>
    <property type="molecule type" value="Genomic_DNA"/>
</dbReference>
<dbReference type="Pfam" id="PF05656">
    <property type="entry name" value="DUF805"/>
    <property type="match status" value="1"/>
</dbReference>
<dbReference type="STRING" id="364200.SAMN04488515_0065"/>
<dbReference type="RefSeq" id="WP_089988871.1">
    <property type="nucleotide sequence ID" value="NZ_FOIZ01000001.1"/>
</dbReference>